<evidence type="ECO:0000256" key="4">
    <source>
        <dbReference type="ARBA" id="ARBA00022801"/>
    </source>
</evidence>
<dbReference type="Gene3D" id="1.20.120.140">
    <property type="entry name" value="Signal recognition particle SRP54, nucleotide-binding domain"/>
    <property type="match status" value="1"/>
</dbReference>
<dbReference type="PROSITE" id="PS00300">
    <property type="entry name" value="SRP54"/>
    <property type="match status" value="1"/>
</dbReference>
<reference evidence="11" key="1">
    <citation type="submission" date="2020-10" db="EMBL/GenBank/DDBJ databases">
        <authorList>
            <person name="Gilroy R."/>
        </authorList>
    </citation>
    <scope>NUCLEOTIDE SEQUENCE</scope>
    <source>
        <strain evidence="11">17113</strain>
    </source>
</reference>
<feature type="binding site" evidence="9">
    <location>
        <begin position="211"/>
        <end position="215"/>
    </location>
    <ligand>
        <name>GTP</name>
        <dbReference type="ChEBI" id="CHEBI:37565"/>
    </ligand>
</feature>
<organism evidence="11 12">
    <name type="scientific">Candidatus Alloenteromonas pullistercoris</name>
    <dbReference type="NCBI Taxonomy" id="2840785"/>
    <lineage>
        <taxon>Bacteria</taxon>
        <taxon>Bacillati</taxon>
        <taxon>Bacillota</taxon>
        <taxon>Bacillota incertae sedis</taxon>
        <taxon>Candidatus Alloenteromonas</taxon>
    </lineage>
</organism>
<dbReference type="InterPro" id="IPR000897">
    <property type="entry name" value="SRP54_GTPase_dom"/>
</dbReference>
<dbReference type="CDD" id="cd17874">
    <property type="entry name" value="FtsY"/>
    <property type="match status" value="1"/>
</dbReference>
<feature type="domain" description="SRP54-type proteins GTP-binding" evidence="10">
    <location>
        <begin position="296"/>
        <end position="309"/>
    </location>
</feature>
<dbReference type="InterPro" id="IPR004390">
    <property type="entry name" value="SR_rcpt_FtsY"/>
</dbReference>
<comment type="similarity">
    <text evidence="9">Belongs to the GTP-binding SRP family. FtsY subfamily.</text>
</comment>
<keyword evidence="6 9" id="KW-0472">Membrane</keyword>
<keyword evidence="4 9" id="KW-0378">Hydrolase</keyword>
<gene>
    <name evidence="9 11" type="primary">ftsY</name>
    <name evidence="11" type="ORF">IAC61_03080</name>
</gene>
<dbReference type="SMART" id="SM00962">
    <property type="entry name" value="SRP54"/>
    <property type="match status" value="1"/>
</dbReference>
<comment type="caution">
    <text evidence="11">The sequence shown here is derived from an EMBL/GenBank/DDBJ whole genome shotgun (WGS) entry which is preliminary data.</text>
</comment>
<dbReference type="InterPro" id="IPR036225">
    <property type="entry name" value="SRP/SRP_N"/>
</dbReference>
<keyword evidence="2 9" id="KW-0963">Cytoplasm</keyword>
<evidence type="ECO:0000256" key="2">
    <source>
        <dbReference type="ARBA" id="ARBA00022490"/>
    </source>
</evidence>
<comment type="function">
    <text evidence="9">Involved in targeting and insertion of nascent membrane proteins into the cytoplasmic membrane. Acts as a receptor for the complex formed by the signal recognition particle (SRP) and the ribosome-nascent chain (RNC).</text>
</comment>
<feature type="binding site" evidence="9">
    <location>
        <begin position="275"/>
        <end position="278"/>
    </location>
    <ligand>
        <name>GTP</name>
        <dbReference type="ChEBI" id="CHEBI:37565"/>
    </ligand>
</feature>
<comment type="catalytic activity">
    <reaction evidence="8 9">
        <text>GTP + H2O = GDP + phosphate + H(+)</text>
        <dbReference type="Rhea" id="RHEA:19669"/>
        <dbReference type="ChEBI" id="CHEBI:15377"/>
        <dbReference type="ChEBI" id="CHEBI:15378"/>
        <dbReference type="ChEBI" id="CHEBI:37565"/>
        <dbReference type="ChEBI" id="CHEBI:43474"/>
        <dbReference type="ChEBI" id="CHEBI:58189"/>
        <dbReference type="EC" id="3.6.5.4"/>
    </reaction>
</comment>
<dbReference type="Gene3D" id="3.40.50.300">
    <property type="entry name" value="P-loop containing nucleotide triphosphate hydrolases"/>
    <property type="match status" value="1"/>
</dbReference>
<reference evidence="11" key="2">
    <citation type="journal article" date="2021" name="PeerJ">
        <title>Extensive microbial diversity within the chicken gut microbiome revealed by metagenomics and culture.</title>
        <authorList>
            <person name="Gilroy R."/>
            <person name="Ravi A."/>
            <person name="Getino M."/>
            <person name="Pursley I."/>
            <person name="Horton D.L."/>
            <person name="Alikhan N.F."/>
            <person name="Baker D."/>
            <person name="Gharbi K."/>
            <person name="Hall N."/>
            <person name="Watson M."/>
            <person name="Adriaenssens E.M."/>
            <person name="Foster-Nyarko E."/>
            <person name="Jarju S."/>
            <person name="Secka A."/>
            <person name="Antonio M."/>
            <person name="Oren A."/>
            <person name="Chaudhuri R.R."/>
            <person name="La Ragione R."/>
            <person name="Hildebrand F."/>
            <person name="Pallen M.J."/>
        </authorList>
    </citation>
    <scope>NUCLEOTIDE SEQUENCE</scope>
    <source>
        <strain evidence="11">17113</strain>
    </source>
</reference>
<evidence type="ECO:0000256" key="1">
    <source>
        <dbReference type="ARBA" id="ARBA00022475"/>
    </source>
</evidence>
<dbReference type="PANTHER" id="PTHR43134:SF1">
    <property type="entry name" value="SIGNAL RECOGNITION PARTICLE RECEPTOR SUBUNIT ALPHA"/>
    <property type="match status" value="1"/>
</dbReference>
<evidence type="ECO:0000256" key="5">
    <source>
        <dbReference type="ARBA" id="ARBA00023134"/>
    </source>
</evidence>
<dbReference type="FunFam" id="1.20.120.140:FF:000002">
    <property type="entry name" value="Signal recognition particle receptor FtsY"/>
    <property type="match status" value="1"/>
</dbReference>
<dbReference type="NCBIfam" id="TIGR00064">
    <property type="entry name" value="ftsY"/>
    <property type="match status" value="1"/>
</dbReference>
<dbReference type="GO" id="GO:0005047">
    <property type="term" value="F:signal recognition particle binding"/>
    <property type="evidence" value="ECO:0007669"/>
    <property type="project" value="TreeGrafter"/>
</dbReference>
<comment type="subcellular location">
    <subcellularLocation>
        <location evidence="9">Cell membrane</location>
        <topology evidence="9">Peripheral membrane protein</topology>
        <orientation evidence="9">Cytoplasmic side</orientation>
    </subcellularLocation>
    <subcellularLocation>
        <location evidence="9">Cytoplasm</location>
    </subcellularLocation>
</comment>
<dbReference type="Pfam" id="PF00448">
    <property type="entry name" value="SRP54"/>
    <property type="match status" value="1"/>
</dbReference>
<keyword evidence="7 9" id="KW-0675">Receptor</keyword>
<evidence type="ECO:0000256" key="7">
    <source>
        <dbReference type="ARBA" id="ARBA00023170"/>
    </source>
</evidence>
<evidence type="ECO:0000256" key="9">
    <source>
        <dbReference type="HAMAP-Rule" id="MF_00920"/>
    </source>
</evidence>
<dbReference type="GO" id="GO:0006614">
    <property type="term" value="P:SRP-dependent cotranslational protein targeting to membrane"/>
    <property type="evidence" value="ECO:0007669"/>
    <property type="project" value="InterPro"/>
</dbReference>
<name>A0A9D9DGZ8_9FIRM</name>
<dbReference type="InterPro" id="IPR003593">
    <property type="entry name" value="AAA+_ATPase"/>
</dbReference>
<dbReference type="PANTHER" id="PTHR43134">
    <property type="entry name" value="SIGNAL RECOGNITION PARTICLE RECEPTOR SUBUNIT ALPHA"/>
    <property type="match status" value="1"/>
</dbReference>
<evidence type="ECO:0000313" key="12">
    <source>
        <dbReference type="Proteomes" id="UP000823634"/>
    </source>
</evidence>
<dbReference type="InterPro" id="IPR013822">
    <property type="entry name" value="Signal_recog_particl_SRP54_hlx"/>
</dbReference>
<proteinExistence type="inferred from homology"/>
<dbReference type="AlphaFoldDB" id="A0A9D9DGZ8"/>
<evidence type="ECO:0000256" key="6">
    <source>
        <dbReference type="ARBA" id="ARBA00023136"/>
    </source>
</evidence>
<dbReference type="FunFam" id="3.40.50.300:FF:000053">
    <property type="entry name" value="Signal recognition particle receptor FtsY"/>
    <property type="match status" value="1"/>
</dbReference>
<protein>
    <recommendedName>
        <fullName evidence="9">Signal recognition particle receptor FtsY</fullName>
        <shortName evidence="9">SRP receptor</shortName>
        <ecNumber evidence="9">3.6.5.4</ecNumber>
    </recommendedName>
</protein>
<dbReference type="SMART" id="SM00963">
    <property type="entry name" value="SRP54_N"/>
    <property type="match status" value="1"/>
</dbReference>
<feature type="binding site" evidence="9">
    <location>
        <begin position="129"/>
        <end position="136"/>
    </location>
    <ligand>
        <name>GTP</name>
        <dbReference type="ChEBI" id="CHEBI:37565"/>
    </ligand>
</feature>
<dbReference type="Proteomes" id="UP000823634">
    <property type="component" value="Unassembled WGS sequence"/>
</dbReference>
<evidence type="ECO:0000256" key="3">
    <source>
        <dbReference type="ARBA" id="ARBA00022741"/>
    </source>
</evidence>
<evidence type="ECO:0000313" key="11">
    <source>
        <dbReference type="EMBL" id="MBO8426286.1"/>
    </source>
</evidence>
<keyword evidence="3 9" id="KW-0547">Nucleotide-binding</keyword>
<evidence type="ECO:0000256" key="8">
    <source>
        <dbReference type="ARBA" id="ARBA00048027"/>
    </source>
</evidence>
<dbReference type="GO" id="GO:0003924">
    <property type="term" value="F:GTPase activity"/>
    <property type="evidence" value="ECO:0007669"/>
    <property type="project" value="UniProtKB-UniRule"/>
</dbReference>
<evidence type="ECO:0000259" key="10">
    <source>
        <dbReference type="PROSITE" id="PS00300"/>
    </source>
</evidence>
<dbReference type="GO" id="GO:0005525">
    <property type="term" value="F:GTP binding"/>
    <property type="evidence" value="ECO:0007669"/>
    <property type="project" value="UniProtKB-UniRule"/>
</dbReference>
<sequence length="329" mass="35859">MGLFSFIKNMFGNKPKDESTKTYEQGLSKSRKAFASRLDALSKRYGKVNAEYFEELEEILIEADVGVELSIRLCEQLIEKSRKEGLTDPKEINDALVDLMFVDYATKGASIVNSISFASSGPTVLLVVGVNGVGKTTSIAKLAYRYKKQGKKVMLAAGDTFRAGAVEQLKVWASRLDIPIVYGKPESDPASVAFDAAKKAKEEGIDLLIVDTAGRQQTKSNLMQELGKITRVLGKEIEGAPHECFLIIDATTGQNGVLQARSFKEVAPVSGIVVTKMDGTSKGGIILSIRDELGVPVRYIGLGERMEDLEEFDLDKYLYGLLLGEGENG</sequence>
<dbReference type="GO" id="GO:0005737">
    <property type="term" value="C:cytoplasm"/>
    <property type="evidence" value="ECO:0007669"/>
    <property type="project" value="UniProtKB-SubCell"/>
</dbReference>
<dbReference type="SUPFAM" id="SSF47364">
    <property type="entry name" value="Domain of the SRP/SRP receptor G-proteins"/>
    <property type="match status" value="1"/>
</dbReference>
<dbReference type="SUPFAM" id="SSF52540">
    <property type="entry name" value="P-loop containing nucleoside triphosphate hydrolases"/>
    <property type="match status" value="1"/>
</dbReference>
<dbReference type="GO" id="GO:0005886">
    <property type="term" value="C:plasma membrane"/>
    <property type="evidence" value="ECO:0007669"/>
    <property type="project" value="UniProtKB-SubCell"/>
</dbReference>
<accession>A0A9D9DGZ8</accession>
<dbReference type="InterPro" id="IPR042101">
    <property type="entry name" value="SRP54_N_sf"/>
</dbReference>
<dbReference type="HAMAP" id="MF_00920">
    <property type="entry name" value="FtsY"/>
    <property type="match status" value="1"/>
</dbReference>
<dbReference type="EC" id="3.6.5.4" evidence="9"/>
<dbReference type="SMART" id="SM00382">
    <property type="entry name" value="AAA"/>
    <property type="match status" value="1"/>
</dbReference>
<comment type="subunit">
    <text evidence="9">Part of the signal recognition particle protein translocation system, which is composed of SRP and FtsY.</text>
</comment>
<dbReference type="InterPro" id="IPR027417">
    <property type="entry name" value="P-loop_NTPase"/>
</dbReference>
<dbReference type="Pfam" id="PF02881">
    <property type="entry name" value="SRP54_N"/>
    <property type="match status" value="1"/>
</dbReference>
<keyword evidence="5 9" id="KW-0342">GTP-binding</keyword>
<dbReference type="EMBL" id="JADINA010000020">
    <property type="protein sequence ID" value="MBO8426286.1"/>
    <property type="molecule type" value="Genomic_DNA"/>
</dbReference>
<keyword evidence="1 9" id="KW-1003">Cell membrane</keyword>